<dbReference type="GeneID" id="93579436"/>
<dbReference type="EMBL" id="KV878682">
    <property type="protein sequence ID" value="OJJ74057.1"/>
    <property type="molecule type" value="Genomic_DNA"/>
</dbReference>
<sequence>MLLCGLLQAIPCRRVHSQRELELPRREPSISNHSHTSVTSNISRYGSVEGATRFAPLLCPMGPWARRPLGAYSLP</sequence>
<name>A0A1L9UQU9_ASPBC</name>
<proteinExistence type="predicted"/>
<accession>A0A1L9UQU9</accession>
<dbReference type="AlphaFoldDB" id="A0A1L9UQU9"/>
<gene>
    <name evidence="1" type="ORF">ASPBRDRAFT_528037</name>
</gene>
<reference evidence="2" key="1">
    <citation type="journal article" date="2017" name="Genome Biol.">
        <title>Comparative genomics reveals high biological diversity and specific adaptations in the industrially and medically important fungal genus Aspergillus.</title>
        <authorList>
            <person name="de Vries R.P."/>
            <person name="Riley R."/>
            <person name="Wiebenga A."/>
            <person name="Aguilar-Osorio G."/>
            <person name="Amillis S."/>
            <person name="Uchima C.A."/>
            <person name="Anderluh G."/>
            <person name="Asadollahi M."/>
            <person name="Askin M."/>
            <person name="Barry K."/>
            <person name="Battaglia E."/>
            <person name="Bayram O."/>
            <person name="Benocci T."/>
            <person name="Braus-Stromeyer S.A."/>
            <person name="Caldana C."/>
            <person name="Canovas D."/>
            <person name="Cerqueira G.C."/>
            <person name="Chen F."/>
            <person name="Chen W."/>
            <person name="Choi C."/>
            <person name="Clum A."/>
            <person name="Dos Santos R.A."/>
            <person name="Damasio A.R."/>
            <person name="Diallinas G."/>
            <person name="Emri T."/>
            <person name="Fekete E."/>
            <person name="Flipphi M."/>
            <person name="Freyberg S."/>
            <person name="Gallo A."/>
            <person name="Gournas C."/>
            <person name="Habgood R."/>
            <person name="Hainaut M."/>
            <person name="Harispe M.L."/>
            <person name="Henrissat B."/>
            <person name="Hilden K.S."/>
            <person name="Hope R."/>
            <person name="Hossain A."/>
            <person name="Karabika E."/>
            <person name="Karaffa L."/>
            <person name="Karanyi Z."/>
            <person name="Krasevec N."/>
            <person name="Kuo A."/>
            <person name="Kusch H."/>
            <person name="LaButti K."/>
            <person name="Lagendijk E.L."/>
            <person name="Lapidus A."/>
            <person name="Levasseur A."/>
            <person name="Lindquist E."/>
            <person name="Lipzen A."/>
            <person name="Logrieco A.F."/>
            <person name="MacCabe A."/>
            <person name="Maekelae M.R."/>
            <person name="Malavazi I."/>
            <person name="Melin P."/>
            <person name="Meyer V."/>
            <person name="Mielnichuk N."/>
            <person name="Miskei M."/>
            <person name="Molnar A.P."/>
            <person name="Mule G."/>
            <person name="Ngan C.Y."/>
            <person name="Orejas M."/>
            <person name="Orosz E."/>
            <person name="Ouedraogo J.P."/>
            <person name="Overkamp K.M."/>
            <person name="Park H.-S."/>
            <person name="Perrone G."/>
            <person name="Piumi F."/>
            <person name="Punt P.J."/>
            <person name="Ram A.F."/>
            <person name="Ramon A."/>
            <person name="Rauscher S."/>
            <person name="Record E."/>
            <person name="Riano-Pachon D.M."/>
            <person name="Robert V."/>
            <person name="Roehrig J."/>
            <person name="Ruller R."/>
            <person name="Salamov A."/>
            <person name="Salih N.S."/>
            <person name="Samson R.A."/>
            <person name="Sandor E."/>
            <person name="Sanguinetti M."/>
            <person name="Schuetze T."/>
            <person name="Sepcic K."/>
            <person name="Shelest E."/>
            <person name="Sherlock G."/>
            <person name="Sophianopoulou V."/>
            <person name="Squina F.M."/>
            <person name="Sun H."/>
            <person name="Susca A."/>
            <person name="Todd R.B."/>
            <person name="Tsang A."/>
            <person name="Unkles S.E."/>
            <person name="van de Wiele N."/>
            <person name="van Rossen-Uffink D."/>
            <person name="Oliveira J.V."/>
            <person name="Vesth T.C."/>
            <person name="Visser J."/>
            <person name="Yu J.-H."/>
            <person name="Zhou M."/>
            <person name="Andersen M.R."/>
            <person name="Archer D.B."/>
            <person name="Baker S.E."/>
            <person name="Benoit I."/>
            <person name="Brakhage A.A."/>
            <person name="Braus G.H."/>
            <person name="Fischer R."/>
            <person name="Frisvad J.C."/>
            <person name="Goldman G.H."/>
            <person name="Houbraken J."/>
            <person name="Oakley B."/>
            <person name="Pocsi I."/>
            <person name="Scazzocchio C."/>
            <person name="Seiboth B."/>
            <person name="vanKuyk P.A."/>
            <person name="Wortman J."/>
            <person name="Dyer P.S."/>
            <person name="Grigoriev I.V."/>
        </authorList>
    </citation>
    <scope>NUCLEOTIDE SEQUENCE [LARGE SCALE GENOMIC DNA]</scope>
    <source>
        <strain evidence="2">CBS 101740 / IMI 381727 / IBT 21946</strain>
    </source>
</reference>
<dbReference type="RefSeq" id="XP_067481305.1">
    <property type="nucleotide sequence ID" value="XM_067626948.1"/>
</dbReference>
<protein>
    <submittedName>
        <fullName evidence="1">Uncharacterized protein</fullName>
    </submittedName>
</protein>
<organism evidence="1 2">
    <name type="scientific">Aspergillus brasiliensis (strain CBS 101740 / IMI 381727 / IBT 21946)</name>
    <dbReference type="NCBI Taxonomy" id="767769"/>
    <lineage>
        <taxon>Eukaryota</taxon>
        <taxon>Fungi</taxon>
        <taxon>Dikarya</taxon>
        <taxon>Ascomycota</taxon>
        <taxon>Pezizomycotina</taxon>
        <taxon>Eurotiomycetes</taxon>
        <taxon>Eurotiomycetidae</taxon>
        <taxon>Eurotiales</taxon>
        <taxon>Aspergillaceae</taxon>
        <taxon>Aspergillus</taxon>
        <taxon>Aspergillus subgen. Circumdati</taxon>
    </lineage>
</organism>
<evidence type="ECO:0000313" key="1">
    <source>
        <dbReference type="EMBL" id="OJJ74057.1"/>
    </source>
</evidence>
<evidence type="ECO:0000313" key="2">
    <source>
        <dbReference type="Proteomes" id="UP000184499"/>
    </source>
</evidence>
<dbReference type="Proteomes" id="UP000184499">
    <property type="component" value="Unassembled WGS sequence"/>
</dbReference>
<dbReference type="VEuPathDB" id="FungiDB:ASPBRDRAFT_528037"/>
<keyword evidence="2" id="KW-1185">Reference proteome</keyword>